<dbReference type="OrthoDB" id="9808591at2"/>
<protein>
    <submittedName>
        <fullName evidence="9">Anaerobic sulfatase-maturating enzyme</fullName>
        <ecNumber evidence="9">1.1.99.-</ecNumber>
    </submittedName>
</protein>
<dbReference type="Gene3D" id="3.20.20.70">
    <property type="entry name" value="Aldolase class I"/>
    <property type="match status" value="1"/>
</dbReference>
<dbReference type="PANTHER" id="PTHR43273">
    <property type="entry name" value="ANAEROBIC SULFATASE-MATURATING ENZYME HOMOLOG ASLB-RELATED"/>
    <property type="match status" value="1"/>
</dbReference>
<dbReference type="SFLD" id="SFLDG01384">
    <property type="entry name" value="thioether_bond_formation_requi"/>
    <property type="match status" value="1"/>
</dbReference>
<dbReference type="GO" id="GO:0016491">
    <property type="term" value="F:oxidoreductase activity"/>
    <property type="evidence" value="ECO:0007669"/>
    <property type="project" value="UniProtKB-KW"/>
</dbReference>
<comment type="similarity">
    <text evidence="6">Belongs to the radical SAM superfamily. Anaerobic sulfatase-maturating enzyme family.</text>
</comment>
<feature type="domain" description="Radical SAM core" evidence="8">
    <location>
        <begin position="26"/>
        <end position="261"/>
    </location>
</feature>
<dbReference type="EMBL" id="CP036280">
    <property type="protein sequence ID" value="QDU70920.1"/>
    <property type="molecule type" value="Genomic_DNA"/>
</dbReference>
<dbReference type="RefSeq" id="WP_145445058.1">
    <property type="nucleotide sequence ID" value="NZ_CP036280.1"/>
</dbReference>
<evidence type="ECO:0000256" key="3">
    <source>
        <dbReference type="ARBA" id="ARBA00022723"/>
    </source>
</evidence>
<dbReference type="SFLD" id="SFLDG01067">
    <property type="entry name" value="SPASM/twitch_domain_containing"/>
    <property type="match status" value="1"/>
</dbReference>
<evidence type="ECO:0000256" key="6">
    <source>
        <dbReference type="ARBA" id="ARBA00023601"/>
    </source>
</evidence>
<keyword evidence="3" id="KW-0479">Metal-binding</keyword>
<dbReference type="PROSITE" id="PS51918">
    <property type="entry name" value="RADICAL_SAM"/>
    <property type="match status" value="1"/>
</dbReference>
<sequence length="473" mass="53946">MSQADAAQILKTHALRRSLTERREVDLSPKSSMLMIKPVGAACNLRCHYCYYLPVMGIYDGNAQRMREETLEATLAGYLPESNKTVTLSWQGGEPTLAGLDWFKRMIELVDKHRRPDQRVVHCLQTNGTLLDDEWCAFLRQHEFLIGISLDGLASDHNHYRVTTDGSGSYAQVMRGLELLRKHGVEHNILMVLNNKNVVHPKEVWRELMRIEARWVQFIPAVEWLSPDDAERVNRHDGDWHAAPADLGDWKGWHTASFSPTPEQYGRFLCEVFDLWFEKHRYEVSVRFFDSVLNTLVMGRASECIYSHSCAGQVTIEHDGTVFGCDHYVQPEWRLGHVHGGAARTVPLTINSSVPEQERESAPIGGRWMSGLDRARATEFADRKLDLGEPCASCDWFQLCHGGCPKHRPARGELPGPTVLCDGYRTFYPHAMPRLQWIANFLKQGQMPPEQVPAELLPSTKKTAPRKQRKKRK</sequence>
<organism evidence="9 10">
    <name type="scientific">Mucisphaera calidilacus</name>
    <dbReference type="NCBI Taxonomy" id="2527982"/>
    <lineage>
        <taxon>Bacteria</taxon>
        <taxon>Pseudomonadati</taxon>
        <taxon>Planctomycetota</taxon>
        <taxon>Phycisphaerae</taxon>
        <taxon>Phycisphaerales</taxon>
        <taxon>Phycisphaeraceae</taxon>
        <taxon>Mucisphaera</taxon>
    </lineage>
</organism>
<keyword evidence="5" id="KW-0411">Iron-sulfur</keyword>
<dbReference type="GO" id="GO:0046872">
    <property type="term" value="F:metal ion binding"/>
    <property type="evidence" value="ECO:0007669"/>
    <property type="project" value="UniProtKB-KW"/>
</dbReference>
<evidence type="ECO:0000313" key="10">
    <source>
        <dbReference type="Proteomes" id="UP000320386"/>
    </source>
</evidence>
<evidence type="ECO:0000256" key="4">
    <source>
        <dbReference type="ARBA" id="ARBA00023004"/>
    </source>
</evidence>
<feature type="compositionally biased region" description="Basic residues" evidence="7">
    <location>
        <begin position="463"/>
        <end position="473"/>
    </location>
</feature>
<accession>A0A518BVA8</accession>
<dbReference type="Pfam" id="PF04055">
    <property type="entry name" value="Radical_SAM"/>
    <property type="match status" value="1"/>
</dbReference>
<dbReference type="SUPFAM" id="SSF102114">
    <property type="entry name" value="Radical SAM enzymes"/>
    <property type="match status" value="1"/>
</dbReference>
<dbReference type="InterPro" id="IPR023867">
    <property type="entry name" value="Sulphatase_maturase_rSAM"/>
</dbReference>
<dbReference type="KEGG" id="mcad:Pan265_07630"/>
<evidence type="ECO:0000256" key="7">
    <source>
        <dbReference type="SAM" id="MobiDB-lite"/>
    </source>
</evidence>
<proteinExistence type="inferred from homology"/>
<keyword evidence="4" id="KW-0408">Iron</keyword>
<gene>
    <name evidence="9" type="primary">chuR_1</name>
    <name evidence="9" type="ORF">Pan265_07630</name>
</gene>
<dbReference type="EC" id="1.1.99.-" evidence="9"/>
<dbReference type="Proteomes" id="UP000320386">
    <property type="component" value="Chromosome"/>
</dbReference>
<name>A0A518BVA8_9BACT</name>
<dbReference type="GO" id="GO:0051536">
    <property type="term" value="F:iron-sulfur cluster binding"/>
    <property type="evidence" value="ECO:0007669"/>
    <property type="project" value="UniProtKB-KW"/>
</dbReference>
<evidence type="ECO:0000256" key="2">
    <source>
        <dbReference type="ARBA" id="ARBA00022691"/>
    </source>
</evidence>
<dbReference type="InterPro" id="IPR058240">
    <property type="entry name" value="rSAM_sf"/>
</dbReference>
<comment type="cofactor">
    <cofactor evidence="1">
        <name>[4Fe-4S] cluster</name>
        <dbReference type="ChEBI" id="CHEBI:49883"/>
    </cofactor>
</comment>
<dbReference type="InterPro" id="IPR013785">
    <property type="entry name" value="Aldolase_TIM"/>
</dbReference>
<evidence type="ECO:0000256" key="1">
    <source>
        <dbReference type="ARBA" id="ARBA00001966"/>
    </source>
</evidence>
<evidence type="ECO:0000313" key="9">
    <source>
        <dbReference type="EMBL" id="QDU70920.1"/>
    </source>
</evidence>
<evidence type="ECO:0000259" key="8">
    <source>
        <dbReference type="PROSITE" id="PS51918"/>
    </source>
</evidence>
<dbReference type="SFLD" id="SFLDG01386">
    <property type="entry name" value="main_SPASM_domain-containing"/>
    <property type="match status" value="1"/>
</dbReference>
<dbReference type="CDD" id="cd01335">
    <property type="entry name" value="Radical_SAM"/>
    <property type="match status" value="1"/>
</dbReference>
<keyword evidence="2" id="KW-0949">S-adenosyl-L-methionine</keyword>
<feature type="region of interest" description="Disordered" evidence="7">
    <location>
        <begin position="449"/>
        <end position="473"/>
    </location>
</feature>
<dbReference type="SFLD" id="SFLDS00029">
    <property type="entry name" value="Radical_SAM"/>
    <property type="match status" value="1"/>
</dbReference>
<dbReference type="AlphaFoldDB" id="A0A518BVA8"/>
<keyword evidence="9" id="KW-0560">Oxidoreductase</keyword>
<evidence type="ECO:0000256" key="5">
    <source>
        <dbReference type="ARBA" id="ARBA00023014"/>
    </source>
</evidence>
<dbReference type="PANTHER" id="PTHR43273:SF3">
    <property type="entry name" value="ANAEROBIC SULFATASE-MATURATING ENZYME HOMOLOG ASLB-RELATED"/>
    <property type="match status" value="1"/>
</dbReference>
<keyword evidence="10" id="KW-1185">Reference proteome</keyword>
<reference evidence="9 10" key="1">
    <citation type="submission" date="2019-02" db="EMBL/GenBank/DDBJ databases">
        <title>Deep-cultivation of Planctomycetes and their phenomic and genomic characterization uncovers novel biology.</title>
        <authorList>
            <person name="Wiegand S."/>
            <person name="Jogler M."/>
            <person name="Boedeker C."/>
            <person name="Pinto D."/>
            <person name="Vollmers J."/>
            <person name="Rivas-Marin E."/>
            <person name="Kohn T."/>
            <person name="Peeters S.H."/>
            <person name="Heuer A."/>
            <person name="Rast P."/>
            <person name="Oberbeckmann S."/>
            <person name="Bunk B."/>
            <person name="Jeske O."/>
            <person name="Meyerdierks A."/>
            <person name="Storesund J.E."/>
            <person name="Kallscheuer N."/>
            <person name="Luecker S."/>
            <person name="Lage O.M."/>
            <person name="Pohl T."/>
            <person name="Merkel B.J."/>
            <person name="Hornburger P."/>
            <person name="Mueller R.-W."/>
            <person name="Bruemmer F."/>
            <person name="Labrenz M."/>
            <person name="Spormann A.M."/>
            <person name="Op den Camp H."/>
            <person name="Overmann J."/>
            <person name="Amann R."/>
            <person name="Jetten M.S.M."/>
            <person name="Mascher T."/>
            <person name="Medema M.H."/>
            <person name="Devos D.P."/>
            <person name="Kaster A.-K."/>
            <person name="Ovreas L."/>
            <person name="Rohde M."/>
            <person name="Galperin M.Y."/>
            <person name="Jogler C."/>
        </authorList>
    </citation>
    <scope>NUCLEOTIDE SEQUENCE [LARGE SCALE GENOMIC DNA]</scope>
    <source>
        <strain evidence="9 10">Pan265</strain>
    </source>
</reference>
<dbReference type="InterPro" id="IPR007197">
    <property type="entry name" value="rSAM"/>
</dbReference>